<evidence type="ECO:0000313" key="1">
    <source>
        <dbReference type="EMBL" id="GIY65889.1"/>
    </source>
</evidence>
<dbReference type="AlphaFoldDB" id="A0AAV4V780"/>
<organism evidence="1 2">
    <name type="scientific">Caerostris extrusa</name>
    <name type="common">Bark spider</name>
    <name type="synonym">Caerostris bankana</name>
    <dbReference type="NCBI Taxonomy" id="172846"/>
    <lineage>
        <taxon>Eukaryota</taxon>
        <taxon>Metazoa</taxon>
        <taxon>Ecdysozoa</taxon>
        <taxon>Arthropoda</taxon>
        <taxon>Chelicerata</taxon>
        <taxon>Arachnida</taxon>
        <taxon>Araneae</taxon>
        <taxon>Araneomorphae</taxon>
        <taxon>Entelegynae</taxon>
        <taxon>Araneoidea</taxon>
        <taxon>Araneidae</taxon>
        <taxon>Caerostris</taxon>
    </lineage>
</organism>
<protein>
    <submittedName>
        <fullName evidence="1">Uncharacterized protein</fullName>
    </submittedName>
</protein>
<dbReference type="EMBL" id="BPLR01014044">
    <property type="protein sequence ID" value="GIY65889.1"/>
    <property type="molecule type" value="Genomic_DNA"/>
</dbReference>
<comment type="caution">
    <text evidence="1">The sequence shown here is derived from an EMBL/GenBank/DDBJ whole genome shotgun (WGS) entry which is preliminary data.</text>
</comment>
<gene>
    <name evidence="1" type="ORF">CEXT_11371</name>
</gene>
<evidence type="ECO:0000313" key="2">
    <source>
        <dbReference type="Proteomes" id="UP001054945"/>
    </source>
</evidence>
<sequence>MTSVDQLIIGSQTVIDKQWEPITSLLFLEMELATLEFLKPIIDCARKVCALSKCMVDTTLRVGSNLQDSLNLHNCLA</sequence>
<proteinExistence type="predicted"/>
<dbReference type="Proteomes" id="UP001054945">
    <property type="component" value="Unassembled WGS sequence"/>
</dbReference>
<accession>A0AAV4V780</accession>
<keyword evidence="2" id="KW-1185">Reference proteome</keyword>
<reference evidence="1 2" key="1">
    <citation type="submission" date="2021-06" db="EMBL/GenBank/DDBJ databases">
        <title>Caerostris extrusa draft genome.</title>
        <authorList>
            <person name="Kono N."/>
            <person name="Arakawa K."/>
        </authorList>
    </citation>
    <scope>NUCLEOTIDE SEQUENCE [LARGE SCALE GENOMIC DNA]</scope>
</reference>
<name>A0AAV4V780_CAEEX</name>